<protein>
    <submittedName>
        <fullName evidence="2">Uncharacterized protein</fullName>
    </submittedName>
</protein>
<feature type="signal peptide" evidence="1">
    <location>
        <begin position="1"/>
        <end position="20"/>
    </location>
</feature>
<dbReference type="VEuPathDB" id="FungiDB:GLRG_06086"/>
<dbReference type="Proteomes" id="UP000008782">
    <property type="component" value="Unassembled WGS sequence"/>
</dbReference>
<evidence type="ECO:0000256" key="1">
    <source>
        <dbReference type="SAM" id="SignalP"/>
    </source>
</evidence>
<dbReference type="AlphaFoldDB" id="E3QJA4"/>
<evidence type="ECO:0000313" key="3">
    <source>
        <dbReference type="Proteomes" id="UP000008782"/>
    </source>
</evidence>
<dbReference type="HOGENOM" id="CLU_1539947_0_0_1"/>
<reference evidence="3" key="1">
    <citation type="journal article" date="2012" name="Nat. Genet.">
        <title>Lifestyle transitions in plant pathogenic Colletotrichum fungi deciphered by genome and transcriptome analyses.</title>
        <authorList>
            <person name="O'Connell R.J."/>
            <person name="Thon M.R."/>
            <person name="Hacquard S."/>
            <person name="Amyotte S.G."/>
            <person name="Kleemann J."/>
            <person name="Torres M.F."/>
            <person name="Damm U."/>
            <person name="Buiate E.A."/>
            <person name="Epstein L."/>
            <person name="Alkan N."/>
            <person name="Altmueller J."/>
            <person name="Alvarado-Balderrama L."/>
            <person name="Bauser C.A."/>
            <person name="Becker C."/>
            <person name="Birren B.W."/>
            <person name="Chen Z."/>
            <person name="Choi J."/>
            <person name="Crouch J.A."/>
            <person name="Duvick J.P."/>
            <person name="Farman M.A."/>
            <person name="Gan P."/>
            <person name="Heiman D."/>
            <person name="Henrissat B."/>
            <person name="Howard R.J."/>
            <person name="Kabbage M."/>
            <person name="Koch C."/>
            <person name="Kracher B."/>
            <person name="Kubo Y."/>
            <person name="Law A.D."/>
            <person name="Lebrun M.-H."/>
            <person name="Lee Y.-H."/>
            <person name="Miyara I."/>
            <person name="Moore N."/>
            <person name="Neumann U."/>
            <person name="Nordstroem K."/>
            <person name="Panaccione D.G."/>
            <person name="Panstruga R."/>
            <person name="Place M."/>
            <person name="Proctor R.H."/>
            <person name="Prusky D."/>
            <person name="Rech G."/>
            <person name="Reinhardt R."/>
            <person name="Rollins J.A."/>
            <person name="Rounsley S."/>
            <person name="Schardl C.L."/>
            <person name="Schwartz D.C."/>
            <person name="Shenoy N."/>
            <person name="Shirasu K."/>
            <person name="Sikhakolli U.R."/>
            <person name="Stueber K."/>
            <person name="Sukno S.A."/>
            <person name="Sweigard J.A."/>
            <person name="Takano Y."/>
            <person name="Takahara H."/>
            <person name="Trail F."/>
            <person name="van der Does H.C."/>
            <person name="Voll L.M."/>
            <person name="Will I."/>
            <person name="Young S."/>
            <person name="Zeng Q."/>
            <person name="Zhang J."/>
            <person name="Zhou S."/>
            <person name="Dickman M.B."/>
            <person name="Schulze-Lefert P."/>
            <person name="Ver Loren van Themaat E."/>
            <person name="Ma L.-J."/>
            <person name="Vaillancourt L.J."/>
        </authorList>
    </citation>
    <scope>NUCLEOTIDE SEQUENCE [LARGE SCALE GENOMIC DNA]</scope>
    <source>
        <strain evidence="3">M1.001 / M2 / FGSC 10212</strain>
    </source>
</reference>
<keyword evidence="3" id="KW-1185">Reference proteome</keyword>
<dbReference type="EMBL" id="GG697352">
    <property type="protein sequence ID" value="EFQ30942.1"/>
    <property type="molecule type" value="Genomic_DNA"/>
</dbReference>
<keyword evidence="1" id="KW-0732">Signal</keyword>
<dbReference type="OrthoDB" id="4788795at2759"/>
<dbReference type="RefSeq" id="XP_008094962.1">
    <property type="nucleotide sequence ID" value="XM_008096771.1"/>
</dbReference>
<sequence length="176" mass="18887">MKLTAGVFSAALGLAFVANAAPAASPENLAPVPSASANATSISPLAAHTPAELPSLHYPYRLPKNGHSAVCEYSNHPMVDAFPAYGLMSKLGATVPDIPGTCGALWDNLRRFPSCAIIFNAWCGPHPKMDGVLIWKLSLPAYCNRGMIESAWWEATFNSFGGLNCVEVEYLEYPFR</sequence>
<dbReference type="GeneID" id="24411451"/>
<name>E3QJA4_COLGM</name>
<gene>
    <name evidence="2" type="ORF">GLRG_06086</name>
</gene>
<evidence type="ECO:0000313" key="2">
    <source>
        <dbReference type="EMBL" id="EFQ30942.1"/>
    </source>
</evidence>
<organism evidence="3">
    <name type="scientific">Colletotrichum graminicola (strain M1.001 / M2 / FGSC 10212)</name>
    <name type="common">Maize anthracnose fungus</name>
    <name type="synonym">Glomerella graminicola</name>
    <dbReference type="NCBI Taxonomy" id="645133"/>
    <lineage>
        <taxon>Eukaryota</taxon>
        <taxon>Fungi</taxon>
        <taxon>Dikarya</taxon>
        <taxon>Ascomycota</taxon>
        <taxon>Pezizomycotina</taxon>
        <taxon>Sordariomycetes</taxon>
        <taxon>Hypocreomycetidae</taxon>
        <taxon>Glomerellales</taxon>
        <taxon>Glomerellaceae</taxon>
        <taxon>Colletotrichum</taxon>
        <taxon>Colletotrichum graminicola species complex</taxon>
    </lineage>
</organism>
<accession>E3QJA4</accession>
<proteinExistence type="predicted"/>
<feature type="chain" id="PRO_5003180502" evidence="1">
    <location>
        <begin position="21"/>
        <end position="176"/>
    </location>
</feature>
<dbReference type="eggNOG" id="ENOG502RW2F">
    <property type="taxonomic scope" value="Eukaryota"/>
</dbReference>